<keyword evidence="1" id="KW-0472">Membrane</keyword>
<evidence type="ECO:0000313" key="3">
    <source>
        <dbReference type="Proteomes" id="UP000197025"/>
    </source>
</evidence>
<organism evidence="2 3">
    <name type="scientific">Thermoflexus hugenholtzii JAD2</name>
    <dbReference type="NCBI Taxonomy" id="877466"/>
    <lineage>
        <taxon>Bacteria</taxon>
        <taxon>Bacillati</taxon>
        <taxon>Chloroflexota</taxon>
        <taxon>Thermoflexia</taxon>
        <taxon>Thermoflexales</taxon>
        <taxon>Thermoflexaceae</taxon>
        <taxon>Thermoflexus</taxon>
    </lineage>
</organism>
<feature type="transmembrane region" description="Helical" evidence="1">
    <location>
        <begin position="6"/>
        <end position="28"/>
    </location>
</feature>
<dbReference type="InParanoid" id="A0A212QMJ7"/>
<dbReference type="EMBL" id="FYEK01000012">
    <property type="protein sequence ID" value="SNB60599.1"/>
    <property type="molecule type" value="Genomic_DNA"/>
</dbReference>
<gene>
    <name evidence="2" type="ORF">SAMN02746019_00025510</name>
</gene>
<dbReference type="RefSeq" id="WP_143597497.1">
    <property type="nucleotide sequence ID" value="NZ_FYEK01000012.1"/>
</dbReference>
<keyword evidence="1" id="KW-0812">Transmembrane</keyword>
<dbReference type="Proteomes" id="UP000197025">
    <property type="component" value="Unassembled WGS sequence"/>
</dbReference>
<reference evidence="3" key="1">
    <citation type="submission" date="2017-06" db="EMBL/GenBank/DDBJ databases">
        <authorList>
            <person name="Varghese N."/>
            <person name="Submissions S."/>
        </authorList>
    </citation>
    <scope>NUCLEOTIDE SEQUENCE [LARGE SCALE GENOMIC DNA]</scope>
    <source>
        <strain evidence="3">JAD2</strain>
    </source>
</reference>
<evidence type="ECO:0000313" key="2">
    <source>
        <dbReference type="EMBL" id="SNB60599.1"/>
    </source>
</evidence>
<protein>
    <submittedName>
        <fullName evidence="2">Uncharacterized protein</fullName>
    </submittedName>
</protein>
<keyword evidence="1" id="KW-1133">Transmembrane helix</keyword>
<accession>A0A212QMJ7</accession>
<keyword evidence="3" id="KW-1185">Reference proteome</keyword>
<sequence>MTEGDLILGTILIAGFAWLGLVTTWGWARNARETRRIREALEAWALQELAHRREAEAQQIRPPEDLQAYLADLLARAGMEGVRVQEVTPLPGSPSFRVIADGRAWILSPHLPMRGEGIALDALTTGDRWAAERLRRARMAAEPGLAVPPTERWWLAPEIRTFAPRRAPRRFPILLPLPRRTS</sequence>
<dbReference type="AlphaFoldDB" id="A0A212QMJ7"/>
<evidence type="ECO:0000256" key="1">
    <source>
        <dbReference type="SAM" id="Phobius"/>
    </source>
</evidence>
<proteinExistence type="predicted"/>
<name>A0A212QMJ7_9CHLR</name>